<dbReference type="AlphaFoldDB" id="A0A0E0LYP9"/>
<evidence type="ECO:0000313" key="1">
    <source>
        <dbReference type="EnsemblPlants" id="OPUNC09G01630.1"/>
    </source>
</evidence>
<keyword evidence="2" id="KW-1185">Reference proteome</keyword>
<organism evidence="1">
    <name type="scientific">Oryza punctata</name>
    <name type="common">Red rice</name>
    <dbReference type="NCBI Taxonomy" id="4537"/>
    <lineage>
        <taxon>Eukaryota</taxon>
        <taxon>Viridiplantae</taxon>
        <taxon>Streptophyta</taxon>
        <taxon>Embryophyta</taxon>
        <taxon>Tracheophyta</taxon>
        <taxon>Spermatophyta</taxon>
        <taxon>Magnoliopsida</taxon>
        <taxon>Liliopsida</taxon>
        <taxon>Poales</taxon>
        <taxon>Poaceae</taxon>
        <taxon>BOP clade</taxon>
        <taxon>Oryzoideae</taxon>
        <taxon>Oryzeae</taxon>
        <taxon>Oryzinae</taxon>
        <taxon>Oryza</taxon>
    </lineage>
</organism>
<reference evidence="1" key="1">
    <citation type="submission" date="2015-04" db="UniProtKB">
        <authorList>
            <consortium name="EnsemblPlants"/>
        </authorList>
    </citation>
    <scope>IDENTIFICATION</scope>
</reference>
<dbReference type="Proteomes" id="UP000026962">
    <property type="component" value="Chromosome 9"/>
</dbReference>
<dbReference type="EnsemblPlants" id="OPUNC09G01630.1">
    <property type="protein sequence ID" value="OPUNC09G01630.1"/>
    <property type="gene ID" value="OPUNC09G01630"/>
</dbReference>
<name>A0A0E0LYP9_ORYPU</name>
<proteinExistence type="predicted"/>
<evidence type="ECO:0000313" key="2">
    <source>
        <dbReference type="Proteomes" id="UP000026962"/>
    </source>
</evidence>
<dbReference type="Gramene" id="OPUNC09G01630.1">
    <property type="protein sequence ID" value="OPUNC09G01630.1"/>
    <property type="gene ID" value="OPUNC09G01630"/>
</dbReference>
<accession>A0A0E0LYP9</accession>
<protein>
    <submittedName>
        <fullName evidence="1">Uncharacterized protein</fullName>
    </submittedName>
</protein>
<reference evidence="1" key="2">
    <citation type="submission" date="2018-05" db="EMBL/GenBank/DDBJ databases">
        <title>OpunRS2 (Oryza punctata Reference Sequence Version 2).</title>
        <authorList>
            <person name="Zhang J."/>
            <person name="Kudrna D."/>
            <person name="Lee S."/>
            <person name="Talag J."/>
            <person name="Welchert J."/>
            <person name="Wing R.A."/>
        </authorList>
    </citation>
    <scope>NUCLEOTIDE SEQUENCE [LARGE SCALE GENOMIC DNA]</scope>
</reference>
<dbReference type="HOGENOM" id="CLU_2546566_0_0_1"/>
<sequence>MAMSPPTLSGRRHCDLRGRRSDNLKLDGVIDVLVTISCRSHCSRALERVIKPNVLDNEVEVELMLMSETRRCRRGGGRRKPDL</sequence>